<evidence type="ECO:0000313" key="1">
    <source>
        <dbReference type="EMBL" id="CAG4914308.1"/>
    </source>
</evidence>
<keyword evidence="2" id="KW-1185">Reference proteome</keyword>
<protein>
    <recommendedName>
        <fullName evidence="3">Fis family transcriptional regulator</fullName>
    </recommendedName>
</protein>
<comment type="caution">
    <text evidence="1">The sequence shown here is derived from an EMBL/GenBank/DDBJ whole genome shotgun (WGS) entry which is preliminary data.</text>
</comment>
<evidence type="ECO:0000313" key="2">
    <source>
        <dbReference type="Proteomes" id="UP000789704"/>
    </source>
</evidence>
<accession>A0A9N8S0M7</accession>
<gene>
    <name evidence="1" type="ORF">LMG31841_04361</name>
</gene>
<sequence length="143" mass="15384">MSVSRSIHHAAPVVRALHARAGVMMLPRQAADALSLRYHLSLAVLDAGHGSHHHLSYVTQILMLTYVLVEAGYGEYPSAEFLSAMNGASAAFARGQQAGEWFLERETADRFAAILMLHDQQLLSVPVADIAIASDRAAAMSGM</sequence>
<name>A0A9N8S0M7_9BURK</name>
<proteinExistence type="predicted"/>
<organism evidence="1 2">
    <name type="scientific">Paraburkholderia saeva</name>
    <dbReference type="NCBI Taxonomy" id="2777537"/>
    <lineage>
        <taxon>Bacteria</taxon>
        <taxon>Pseudomonadati</taxon>
        <taxon>Pseudomonadota</taxon>
        <taxon>Betaproteobacteria</taxon>
        <taxon>Burkholderiales</taxon>
        <taxon>Burkholderiaceae</taxon>
        <taxon>Paraburkholderia</taxon>
    </lineage>
</organism>
<evidence type="ECO:0008006" key="3">
    <source>
        <dbReference type="Google" id="ProtNLM"/>
    </source>
</evidence>
<dbReference type="EMBL" id="CAJQZC010000009">
    <property type="protein sequence ID" value="CAG4914308.1"/>
    <property type="molecule type" value="Genomic_DNA"/>
</dbReference>
<dbReference type="Proteomes" id="UP000789704">
    <property type="component" value="Unassembled WGS sequence"/>
</dbReference>
<reference evidence="1" key="1">
    <citation type="submission" date="2021-04" db="EMBL/GenBank/DDBJ databases">
        <authorList>
            <person name="Vanwijnsberghe S."/>
        </authorList>
    </citation>
    <scope>NUCLEOTIDE SEQUENCE</scope>
    <source>
        <strain evidence="1">LMG 31841</strain>
    </source>
</reference>
<dbReference type="AlphaFoldDB" id="A0A9N8S0M7"/>